<dbReference type="SUPFAM" id="SSF53807">
    <property type="entry name" value="Helical backbone' metal receptor"/>
    <property type="match status" value="1"/>
</dbReference>
<comment type="caution">
    <text evidence="2">The sequence shown here is derived from an EMBL/GenBank/DDBJ whole genome shotgun (WGS) entry which is preliminary data.</text>
</comment>
<dbReference type="AlphaFoldDB" id="A0A934SE95"/>
<gene>
    <name evidence="2" type="ORF">JJJ17_09035</name>
</gene>
<name>A0A934SE95_9RHOB</name>
<organism evidence="2 3">
    <name type="scientific">Paracoccus caeni</name>
    <dbReference type="NCBI Taxonomy" id="657651"/>
    <lineage>
        <taxon>Bacteria</taxon>
        <taxon>Pseudomonadati</taxon>
        <taxon>Pseudomonadota</taxon>
        <taxon>Alphaproteobacteria</taxon>
        <taxon>Rhodobacterales</taxon>
        <taxon>Paracoccaceae</taxon>
        <taxon>Paracoccus</taxon>
    </lineage>
</organism>
<dbReference type="PANTHER" id="PTHR30535">
    <property type="entry name" value="VITAMIN B12-BINDING PROTEIN"/>
    <property type="match status" value="1"/>
</dbReference>
<accession>A0A934SE95</accession>
<dbReference type="EMBL" id="JAEPRQ010000002">
    <property type="protein sequence ID" value="MBK4216068.1"/>
    <property type="molecule type" value="Genomic_DNA"/>
</dbReference>
<dbReference type="InterPro" id="IPR002491">
    <property type="entry name" value="ABC_transptr_periplasmic_BD"/>
</dbReference>
<dbReference type="Pfam" id="PF01497">
    <property type="entry name" value="Peripla_BP_2"/>
    <property type="match status" value="1"/>
</dbReference>
<evidence type="ECO:0000313" key="2">
    <source>
        <dbReference type="EMBL" id="MBK4216068.1"/>
    </source>
</evidence>
<feature type="domain" description="Fe/B12 periplasmic-binding" evidence="1">
    <location>
        <begin position="95"/>
        <end position="333"/>
    </location>
</feature>
<evidence type="ECO:0000313" key="3">
    <source>
        <dbReference type="Proteomes" id="UP000640485"/>
    </source>
</evidence>
<evidence type="ECO:0000259" key="1">
    <source>
        <dbReference type="PROSITE" id="PS50983"/>
    </source>
</evidence>
<proteinExistence type="predicted"/>
<sequence length="333" mass="35943">MWAFVPRSEAPYAPEREGQRPSDGWALYSAFAILFRAHFSSSSLQITAKRSARPRTGSVNSGWHLDPIRKIVQVFASCITAATILAAPAQAAPQRVVSINLCTDQLAMLLAAPGQLVSVTALAQNPEMSAMAEEALAYPANHARAEEIYLLRPDLVLAGEYSTGPTVAMLRRLGVRVEVLPPAESIPAIRDQITHIGTLLDREAEAADLLARFDTDLKAATEHRDRGRAALYYANSFTSGGDTLAGTIVTAAGFRNIADDYGIRFTSPLPLELLVMSRPDRLITGAKWPGQSRSEAILDHPALAMLSPEKSEVTDADWVCGTPAVLNAIRSLE</sequence>
<dbReference type="Gene3D" id="3.40.50.1980">
    <property type="entry name" value="Nitrogenase molybdenum iron protein domain"/>
    <property type="match status" value="2"/>
</dbReference>
<dbReference type="PROSITE" id="PS50983">
    <property type="entry name" value="FE_B12_PBP"/>
    <property type="match status" value="1"/>
</dbReference>
<reference evidence="2" key="1">
    <citation type="submission" date="2021-01" db="EMBL/GenBank/DDBJ databases">
        <title>Paracoccus amoyensis sp. nov., isolated from the surface seawater along the coast of Xiamen Island, China.</title>
        <authorList>
            <person name="Lyu L."/>
        </authorList>
    </citation>
    <scope>NUCLEOTIDE SEQUENCE</scope>
    <source>
        <strain evidence="2">MJ17</strain>
    </source>
</reference>
<dbReference type="PANTHER" id="PTHR30535:SF34">
    <property type="entry name" value="MOLYBDATE-BINDING PROTEIN MOLA"/>
    <property type="match status" value="1"/>
</dbReference>
<dbReference type="Proteomes" id="UP000640485">
    <property type="component" value="Unassembled WGS sequence"/>
</dbReference>
<keyword evidence="3" id="KW-1185">Reference proteome</keyword>
<protein>
    <submittedName>
        <fullName evidence="2">ABC transporter substrate-binding protein</fullName>
    </submittedName>
</protein>
<dbReference type="InterPro" id="IPR050902">
    <property type="entry name" value="ABC_Transporter_SBP"/>
</dbReference>